<dbReference type="EMBL" id="ML991782">
    <property type="protein sequence ID" value="KAF2236899.1"/>
    <property type="molecule type" value="Genomic_DNA"/>
</dbReference>
<evidence type="ECO:0000313" key="2">
    <source>
        <dbReference type="EMBL" id="KAF2236899.1"/>
    </source>
</evidence>
<evidence type="ECO:0000256" key="1">
    <source>
        <dbReference type="SAM" id="Phobius"/>
    </source>
</evidence>
<name>A0A6A6HGC0_VIRVR</name>
<dbReference type="Proteomes" id="UP000800092">
    <property type="component" value="Unassembled WGS sequence"/>
</dbReference>
<dbReference type="AlphaFoldDB" id="A0A6A6HGC0"/>
<feature type="transmembrane region" description="Helical" evidence="1">
    <location>
        <begin position="12"/>
        <end position="35"/>
    </location>
</feature>
<protein>
    <submittedName>
        <fullName evidence="2">Uncharacterized protein</fullName>
    </submittedName>
</protein>
<sequence length="134" mass="15484">MNVTRRLQIVAMCPSSFLFLWIHLTIFLPLSLMALIVDPLFLRFLFELADFLKKIFLACLSALIRMTVLTMSEILGVRPSEDLDSGSKATAMIWWSLRHSLARKFFKFKKDFHRITGIEVITRNLPEGLPSVIR</sequence>
<evidence type="ECO:0000313" key="3">
    <source>
        <dbReference type="Proteomes" id="UP000800092"/>
    </source>
</evidence>
<keyword evidence="1" id="KW-0812">Transmembrane</keyword>
<accession>A0A6A6HGC0</accession>
<keyword evidence="1" id="KW-1133">Transmembrane helix</keyword>
<keyword evidence="3" id="KW-1185">Reference proteome</keyword>
<proteinExistence type="predicted"/>
<gene>
    <name evidence="2" type="ORF">EV356DRAFT_37644</name>
</gene>
<reference evidence="2" key="1">
    <citation type="journal article" date="2020" name="Stud. Mycol.">
        <title>101 Dothideomycetes genomes: a test case for predicting lifestyles and emergence of pathogens.</title>
        <authorList>
            <person name="Haridas S."/>
            <person name="Albert R."/>
            <person name="Binder M."/>
            <person name="Bloem J."/>
            <person name="Labutti K."/>
            <person name="Salamov A."/>
            <person name="Andreopoulos B."/>
            <person name="Baker S."/>
            <person name="Barry K."/>
            <person name="Bills G."/>
            <person name="Bluhm B."/>
            <person name="Cannon C."/>
            <person name="Castanera R."/>
            <person name="Culley D."/>
            <person name="Daum C."/>
            <person name="Ezra D."/>
            <person name="Gonzalez J."/>
            <person name="Henrissat B."/>
            <person name="Kuo A."/>
            <person name="Liang C."/>
            <person name="Lipzen A."/>
            <person name="Lutzoni F."/>
            <person name="Magnuson J."/>
            <person name="Mondo S."/>
            <person name="Nolan M."/>
            <person name="Ohm R."/>
            <person name="Pangilinan J."/>
            <person name="Park H.-J."/>
            <person name="Ramirez L."/>
            <person name="Alfaro M."/>
            <person name="Sun H."/>
            <person name="Tritt A."/>
            <person name="Yoshinaga Y."/>
            <person name="Zwiers L.-H."/>
            <person name="Turgeon B."/>
            <person name="Goodwin S."/>
            <person name="Spatafora J."/>
            <person name="Crous P."/>
            <person name="Grigoriev I."/>
        </authorList>
    </citation>
    <scope>NUCLEOTIDE SEQUENCE</scope>
    <source>
        <strain evidence="2">Tuck. ex Michener</strain>
    </source>
</reference>
<organism evidence="2 3">
    <name type="scientific">Viridothelium virens</name>
    <name type="common">Speckled blister lichen</name>
    <name type="synonym">Trypethelium virens</name>
    <dbReference type="NCBI Taxonomy" id="1048519"/>
    <lineage>
        <taxon>Eukaryota</taxon>
        <taxon>Fungi</taxon>
        <taxon>Dikarya</taxon>
        <taxon>Ascomycota</taxon>
        <taxon>Pezizomycotina</taxon>
        <taxon>Dothideomycetes</taxon>
        <taxon>Dothideomycetes incertae sedis</taxon>
        <taxon>Trypetheliales</taxon>
        <taxon>Trypetheliaceae</taxon>
        <taxon>Viridothelium</taxon>
    </lineage>
</organism>
<keyword evidence="1" id="KW-0472">Membrane</keyword>